<evidence type="ECO:0000313" key="1">
    <source>
        <dbReference type="EMBL" id="RKR13713.1"/>
    </source>
</evidence>
<evidence type="ECO:0000313" key="2">
    <source>
        <dbReference type="Proteomes" id="UP000276055"/>
    </source>
</evidence>
<sequence length="236" mass="25621">MDELPDGDPENLTSASFTAKVLDRIVIAIPLLRILEQERKANHSARPRGEAPACDAVGVIVDAKLEFKGGREKGRPQLTELIDEAKSRVGNWSVIQGTNTSKTHRQHVLPWPEPEVIREQVSLDQAEKNPAGQATFRIWPPFKIGRRATKSVSTVKSDAARPSFTAFDKNVVWEILDLGIDGAHSHSITQPAESVTRGHQLRHAADAQAGLAALLTVLPAHPTASALDPALKNPLS</sequence>
<protein>
    <submittedName>
        <fullName evidence="1">Uncharacterized protein</fullName>
    </submittedName>
</protein>
<reference evidence="1 2" key="1">
    <citation type="submission" date="2018-10" db="EMBL/GenBank/DDBJ databases">
        <title>Genomic Encyclopedia of Type Strains, Phase IV (KMG-IV): sequencing the most valuable type-strain genomes for metagenomic binning, comparative biology and taxonomic classification.</title>
        <authorList>
            <person name="Goeker M."/>
        </authorList>
    </citation>
    <scope>NUCLEOTIDE SEQUENCE [LARGE SCALE GENOMIC DNA]</scope>
    <source>
        <strain evidence="1 2">DSM 25586</strain>
    </source>
</reference>
<proteinExistence type="predicted"/>
<dbReference type="EMBL" id="RBIR01000009">
    <property type="protein sequence ID" value="RKR13713.1"/>
    <property type="molecule type" value="Genomic_DNA"/>
</dbReference>
<gene>
    <name evidence="1" type="ORF">C8D78_3371</name>
</gene>
<dbReference type="OrthoDB" id="9813435at2"/>
<dbReference type="Proteomes" id="UP000276055">
    <property type="component" value="Unassembled WGS sequence"/>
</dbReference>
<accession>A0A495EAZ2</accession>
<organism evidence="1 2">
    <name type="scientific">Arthrobacter oryzae</name>
    <dbReference type="NCBI Taxonomy" id="409290"/>
    <lineage>
        <taxon>Bacteria</taxon>
        <taxon>Bacillati</taxon>
        <taxon>Actinomycetota</taxon>
        <taxon>Actinomycetes</taxon>
        <taxon>Micrococcales</taxon>
        <taxon>Micrococcaceae</taxon>
        <taxon>Arthrobacter</taxon>
    </lineage>
</organism>
<dbReference type="AlphaFoldDB" id="A0A495EAZ2"/>
<dbReference type="RefSeq" id="WP_147429624.1">
    <property type="nucleotide sequence ID" value="NZ_RBIR01000009.1"/>
</dbReference>
<comment type="caution">
    <text evidence="1">The sequence shown here is derived from an EMBL/GenBank/DDBJ whole genome shotgun (WGS) entry which is preliminary data.</text>
</comment>
<name>A0A495EAZ2_9MICC</name>